<dbReference type="EnsemblPlants" id="Ma07_t25150.2">
    <property type="protein sequence ID" value="Ma07_p25150.2"/>
    <property type="gene ID" value="Ma07_g25150"/>
</dbReference>
<feature type="compositionally biased region" description="Basic and acidic residues" evidence="8">
    <location>
        <begin position="47"/>
        <end position="61"/>
    </location>
</feature>
<feature type="domain" description="PGG" evidence="10">
    <location>
        <begin position="385"/>
        <end position="496"/>
    </location>
</feature>
<dbReference type="SUPFAM" id="SSF48403">
    <property type="entry name" value="Ankyrin repeat"/>
    <property type="match status" value="1"/>
</dbReference>
<keyword evidence="5 7" id="KW-0040">ANK repeat</keyword>
<dbReference type="EnsemblPlants" id="Ma07_t25150.1">
    <property type="protein sequence ID" value="Ma07_p25150.1"/>
    <property type="gene ID" value="Ma07_g25150"/>
</dbReference>
<dbReference type="InterPro" id="IPR002110">
    <property type="entry name" value="Ankyrin_rpt"/>
</dbReference>
<dbReference type="PROSITE" id="PS50297">
    <property type="entry name" value="ANK_REP_REGION"/>
    <property type="match status" value="3"/>
</dbReference>
<feature type="compositionally biased region" description="Basic and acidic residues" evidence="8">
    <location>
        <begin position="27"/>
        <end position="36"/>
    </location>
</feature>
<comment type="subcellular location">
    <subcellularLocation>
        <location evidence="1">Membrane</location>
        <topology evidence="1">Multi-pass membrane protein</topology>
    </subcellularLocation>
</comment>
<organism evidence="12 13">
    <name type="scientific">Musa acuminata subsp. malaccensis</name>
    <name type="common">Wild banana</name>
    <name type="synonym">Musa malaccensis</name>
    <dbReference type="NCBI Taxonomy" id="214687"/>
    <lineage>
        <taxon>Eukaryota</taxon>
        <taxon>Viridiplantae</taxon>
        <taxon>Streptophyta</taxon>
        <taxon>Embryophyta</taxon>
        <taxon>Tracheophyta</taxon>
        <taxon>Spermatophyta</taxon>
        <taxon>Magnoliopsida</taxon>
        <taxon>Liliopsida</taxon>
        <taxon>Zingiberales</taxon>
        <taxon>Musaceae</taxon>
        <taxon>Musa</taxon>
    </lineage>
</organism>
<evidence type="ECO:0000256" key="9">
    <source>
        <dbReference type="SAM" id="Phobius"/>
    </source>
</evidence>
<evidence type="ECO:0000313" key="12">
    <source>
        <dbReference type="EnsemblPlants" id="Ma07_p25150.2"/>
    </source>
</evidence>
<dbReference type="AlphaFoldDB" id="A0A804JZM2"/>
<reference evidence="11" key="1">
    <citation type="submission" date="2021-03" db="EMBL/GenBank/DDBJ databases">
        <authorList>
            <consortium name="Genoscope - CEA"/>
            <person name="William W."/>
        </authorList>
    </citation>
    <scope>NUCLEOTIDE SEQUENCE</scope>
    <source>
        <strain evidence="11">Doubled-haploid Pahang</strain>
    </source>
</reference>
<evidence type="ECO:0000256" key="6">
    <source>
        <dbReference type="ARBA" id="ARBA00023136"/>
    </source>
</evidence>
<keyword evidence="4 9" id="KW-1133">Transmembrane helix</keyword>
<feature type="transmembrane region" description="Helical" evidence="9">
    <location>
        <begin position="477"/>
        <end position="497"/>
    </location>
</feature>
<protein>
    <submittedName>
        <fullName evidence="11">(wild Malaysian banana) hypothetical protein</fullName>
    </submittedName>
</protein>
<feature type="transmembrane region" description="Helical" evidence="9">
    <location>
        <begin position="384"/>
        <end position="408"/>
    </location>
</feature>
<feature type="repeat" description="ANK" evidence="7">
    <location>
        <begin position="270"/>
        <end position="303"/>
    </location>
</feature>
<dbReference type="InParanoid" id="A0A804JZM2"/>
<dbReference type="Pfam" id="PF12796">
    <property type="entry name" value="Ank_2"/>
    <property type="match status" value="2"/>
</dbReference>
<dbReference type="SMART" id="SM00248">
    <property type="entry name" value="ANK"/>
    <property type="match status" value="8"/>
</dbReference>
<keyword evidence="13" id="KW-1185">Reference proteome</keyword>
<evidence type="ECO:0000256" key="5">
    <source>
        <dbReference type="ARBA" id="ARBA00023043"/>
    </source>
</evidence>
<dbReference type="OrthoDB" id="194358at2759"/>
<evidence type="ECO:0000256" key="4">
    <source>
        <dbReference type="ARBA" id="ARBA00022989"/>
    </source>
</evidence>
<evidence type="ECO:0000256" key="1">
    <source>
        <dbReference type="ARBA" id="ARBA00004141"/>
    </source>
</evidence>
<proteinExistence type="predicted"/>
<evidence type="ECO:0000256" key="2">
    <source>
        <dbReference type="ARBA" id="ARBA00022692"/>
    </source>
</evidence>
<feature type="region of interest" description="Disordered" evidence="8">
    <location>
        <begin position="27"/>
        <end position="61"/>
    </location>
</feature>
<dbReference type="EMBL" id="HG996473">
    <property type="protein sequence ID" value="CAG1857707.1"/>
    <property type="molecule type" value="Genomic_DNA"/>
</dbReference>
<keyword evidence="6 9" id="KW-0472">Membrane</keyword>
<keyword evidence="3" id="KW-0677">Repeat</keyword>
<feature type="repeat" description="ANK" evidence="7">
    <location>
        <begin position="202"/>
        <end position="234"/>
    </location>
</feature>
<feature type="transmembrane region" description="Helical" evidence="9">
    <location>
        <begin position="503"/>
        <end position="528"/>
    </location>
</feature>
<sequence length="572" mass="62849">MEKQQGSRMGAALEKLHSFRLGVMEKQKSFRMDKQRSFRLGGGQQSFKERKNKESPGKRGDTELHLAARAGNAAHIRKIVSECSSESELKDLVCKQNQDGETALYVAAEMGHVAAVPEILKVSDVQSAAIKAHNSYDAFHIAAKQGHLEVLKDLLHSFPALAMTTNSLNSTALDTAATQGHIEIVNLLLETDASLAKIARNNGKTVLHSAARMGHVEVVKSLLDQDPSIGLRTDKKGQTAFHMAVKGQNVEMVLELLKPDVSIINLEDSKGNRPLHIATRKGNPKILQALLSVGGIDINAVNKAGETALSIAEKFANEEIASILREFGAVVAKEPANSMTAAKQLKKTVSDIKHDVQSQLKQTRQTEMKVQKIKKRLQKLHIGGLNNAINSNTVVAVLIATVAFAAIFQLPGQYVDLPQDGYSPGQAYIARNAAFIIFLVFDSLALFISLAVVVVQTSLIVVEQKAKRRMVFVMNKLMWLACLFISVSFISLTYVVVGRHEWWLAWATMAIGTTIMLTTLGSMCYCVIVHRIEANNLRNIRRNSGSRSRSWSLSVVSDSELLNSEYKKMYAL</sequence>
<dbReference type="Gramene" id="Ma07_t25150.2">
    <property type="protein sequence ID" value="Ma07_p25150.2"/>
    <property type="gene ID" value="Ma07_g25150"/>
</dbReference>
<keyword evidence="2 9" id="KW-0812">Transmembrane</keyword>
<evidence type="ECO:0000259" key="10">
    <source>
        <dbReference type="Pfam" id="PF13962"/>
    </source>
</evidence>
<dbReference type="InterPro" id="IPR036770">
    <property type="entry name" value="Ankyrin_rpt-contain_sf"/>
</dbReference>
<dbReference type="PROSITE" id="PS50088">
    <property type="entry name" value="ANK_REPEAT"/>
    <property type="match status" value="4"/>
</dbReference>
<dbReference type="FunCoup" id="A0A804JZM2">
    <property type="interactions" value="2332"/>
</dbReference>
<evidence type="ECO:0000256" key="8">
    <source>
        <dbReference type="SAM" id="MobiDB-lite"/>
    </source>
</evidence>
<evidence type="ECO:0000313" key="13">
    <source>
        <dbReference type="Proteomes" id="UP000012960"/>
    </source>
</evidence>
<name>A0A804JZM2_MUSAM</name>
<feature type="repeat" description="ANK" evidence="7">
    <location>
        <begin position="236"/>
        <end position="269"/>
    </location>
</feature>
<feature type="transmembrane region" description="Helical" evidence="9">
    <location>
        <begin position="428"/>
        <end position="456"/>
    </location>
</feature>
<dbReference type="OMA" id="CIIMLTT"/>
<dbReference type="GO" id="GO:0005886">
    <property type="term" value="C:plasma membrane"/>
    <property type="evidence" value="ECO:0000318"/>
    <property type="project" value="GO_Central"/>
</dbReference>
<feature type="repeat" description="ANK" evidence="7">
    <location>
        <begin position="168"/>
        <end position="200"/>
    </location>
</feature>
<evidence type="ECO:0000313" key="11">
    <source>
        <dbReference type="EMBL" id="CAG1857707.1"/>
    </source>
</evidence>
<dbReference type="Pfam" id="PF13962">
    <property type="entry name" value="PGG"/>
    <property type="match status" value="1"/>
</dbReference>
<dbReference type="InterPro" id="IPR026961">
    <property type="entry name" value="PGG_dom"/>
</dbReference>
<dbReference type="PANTHER" id="PTHR24186">
    <property type="entry name" value="PROTEIN PHOSPHATASE 1 REGULATORY SUBUNIT"/>
    <property type="match status" value="1"/>
</dbReference>
<gene>
    <name evidence="11" type="ORF">GSMUA_29310.1</name>
</gene>
<dbReference type="PANTHER" id="PTHR24186:SF8">
    <property type="entry name" value="ANKYRIN REPEAT FAMILY PROTEIN"/>
    <property type="match status" value="1"/>
</dbReference>
<evidence type="ECO:0000256" key="3">
    <source>
        <dbReference type="ARBA" id="ARBA00022737"/>
    </source>
</evidence>
<evidence type="ECO:0000256" key="7">
    <source>
        <dbReference type="PROSITE-ProRule" id="PRU00023"/>
    </source>
</evidence>
<dbReference type="Gene3D" id="1.25.40.20">
    <property type="entry name" value="Ankyrin repeat-containing domain"/>
    <property type="match status" value="2"/>
</dbReference>
<dbReference type="Proteomes" id="UP000012960">
    <property type="component" value="Unplaced"/>
</dbReference>
<reference evidence="12" key="2">
    <citation type="submission" date="2021-05" db="UniProtKB">
        <authorList>
            <consortium name="EnsemblPlants"/>
        </authorList>
    </citation>
    <scope>IDENTIFICATION</scope>
    <source>
        <strain evidence="12">subsp. malaccensis</strain>
    </source>
</reference>
<accession>A0A804JZM2</accession>
<dbReference type="Gramene" id="Ma07_t25150.1">
    <property type="protein sequence ID" value="Ma07_p25150.1"/>
    <property type="gene ID" value="Ma07_g25150"/>
</dbReference>